<evidence type="ECO:0000313" key="2">
    <source>
        <dbReference type="EMBL" id="MDP1520012.1"/>
    </source>
</evidence>
<dbReference type="Pfam" id="PF17113">
    <property type="entry name" value="AmpE"/>
    <property type="match status" value="1"/>
</dbReference>
<organism evidence="2 3">
    <name type="scientific">Porticoccus litoralis</name>
    <dbReference type="NCBI Taxonomy" id="434086"/>
    <lineage>
        <taxon>Bacteria</taxon>
        <taxon>Pseudomonadati</taxon>
        <taxon>Pseudomonadota</taxon>
        <taxon>Gammaproteobacteria</taxon>
        <taxon>Cellvibrionales</taxon>
        <taxon>Porticoccaceae</taxon>
        <taxon>Porticoccus</taxon>
    </lineage>
</organism>
<name>A0AAW8B283_9GAMM</name>
<evidence type="ECO:0000256" key="1">
    <source>
        <dbReference type="SAM" id="Phobius"/>
    </source>
</evidence>
<dbReference type="InterPro" id="IPR052966">
    <property type="entry name" value="Beta-lactamase_Reg"/>
</dbReference>
<dbReference type="PANTHER" id="PTHR38684">
    <property type="entry name" value="PROTEIN AMPE"/>
    <property type="match status" value="1"/>
</dbReference>
<dbReference type="Proteomes" id="UP001178354">
    <property type="component" value="Unassembled WGS sequence"/>
</dbReference>
<keyword evidence="1" id="KW-0472">Membrane</keyword>
<dbReference type="EMBL" id="JAUUUU010000001">
    <property type="protein sequence ID" value="MDP1520012.1"/>
    <property type="molecule type" value="Genomic_DNA"/>
</dbReference>
<evidence type="ECO:0000313" key="3">
    <source>
        <dbReference type="Proteomes" id="UP001178354"/>
    </source>
</evidence>
<reference evidence="2" key="1">
    <citation type="journal article" date="2010" name="Int. J. Syst. Evol. Microbiol.">
        <title>Porticoccus litoralis gen. nov., sp. nov., a gammaproteobacterium isolated from the Yellow Sea.</title>
        <authorList>
            <person name="Oh H.M."/>
            <person name="Kim H."/>
            <person name="Kim K.M."/>
            <person name="Min G.S."/>
            <person name="Cho J.C."/>
        </authorList>
    </citation>
    <scope>NUCLEOTIDE SEQUENCE</scope>
    <source>
        <strain evidence="2">DSM 25064</strain>
    </source>
</reference>
<gene>
    <name evidence="2" type="primary">ampE</name>
    <name evidence="2" type="ORF">Q8A57_03430</name>
</gene>
<dbReference type="GO" id="GO:0005886">
    <property type="term" value="C:plasma membrane"/>
    <property type="evidence" value="ECO:0007669"/>
    <property type="project" value="TreeGrafter"/>
</dbReference>
<reference evidence="2" key="2">
    <citation type="submission" date="2023-08" db="EMBL/GenBank/DDBJ databases">
        <authorList>
            <person name="Luo J."/>
        </authorList>
    </citation>
    <scope>NUCLEOTIDE SEQUENCE</scope>
    <source>
        <strain evidence="2">DSM 25064</strain>
    </source>
</reference>
<feature type="transmembrane region" description="Helical" evidence="1">
    <location>
        <begin position="44"/>
        <end position="64"/>
    </location>
</feature>
<accession>A0AAW8B283</accession>
<keyword evidence="3" id="KW-1185">Reference proteome</keyword>
<keyword evidence="1" id="KW-0812">Transmembrane</keyword>
<proteinExistence type="predicted"/>
<sequence>MEFIVIVIGLLLIRQMGSLGALQSDQWFLGLLVKLHKGCGSMEWLKACVAIALPVLILAALLLFLTDRWLGLPVFLISLLVFLYSLGRGDLEKDVENYQEDLDRGDEQAAYNDIVELKVGQQQGEVETATQSHAEAVRTIAYRYFERYFAVMFWFILAGAPGALLYRLSVIYDQQRLQDSPETDFQNRCLWLLEWLPVRLVGISLAVVGNFPACLARLSESIVSSASSVEVLGNFTLAASLTGGDQKDSFVGKAGIEALFTRTLIFAVFMVAVLVVLL</sequence>
<feature type="transmembrane region" description="Helical" evidence="1">
    <location>
        <begin position="148"/>
        <end position="168"/>
    </location>
</feature>
<feature type="transmembrane region" description="Helical" evidence="1">
    <location>
        <begin position="69"/>
        <end position="87"/>
    </location>
</feature>
<dbReference type="AlphaFoldDB" id="A0AAW8B283"/>
<dbReference type="RefSeq" id="WP_305169526.1">
    <property type="nucleotide sequence ID" value="NZ_JAUUUU010000001.1"/>
</dbReference>
<dbReference type="InterPro" id="IPR031347">
    <property type="entry name" value="AmpE"/>
</dbReference>
<dbReference type="PANTHER" id="PTHR38684:SF1">
    <property type="entry name" value="PROTEIN AMPE"/>
    <property type="match status" value="1"/>
</dbReference>
<dbReference type="GO" id="GO:0046677">
    <property type="term" value="P:response to antibiotic"/>
    <property type="evidence" value="ECO:0007669"/>
    <property type="project" value="TreeGrafter"/>
</dbReference>
<comment type="caution">
    <text evidence="2">The sequence shown here is derived from an EMBL/GenBank/DDBJ whole genome shotgun (WGS) entry which is preliminary data.</text>
</comment>
<protein>
    <submittedName>
        <fullName evidence="2">Regulatory signaling modulator protein AmpE</fullName>
    </submittedName>
</protein>
<keyword evidence="1" id="KW-1133">Transmembrane helix</keyword>
<feature type="transmembrane region" description="Helical" evidence="1">
    <location>
        <begin position="259"/>
        <end position="277"/>
    </location>
</feature>